<dbReference type="Ensembl" id="ENSNFUT00015008388.1">
    <property type="protein sequence ID" value="ENSNFUP00015007969.1"/>
    <property type="gene ID" value="ENSNFUG00015003912.1"/>
</dbReference>
<dbReference type="Pfam" id="PF06951">
    <property type="entry name" value="PLA2G12"/>
    <property type="match status" value="1"/>
</dbReference>
<dbReference type="GO" id="GO:0005576">
    <property type="term" value="C:extracellular region"/>
    <property type="evidence" value="ECO:0007669"/>
    <property type="project" value="InterPro"/>
</dbReference>
<dbReference type="GO" id="GO:0005509">
    <property type="term" value="F:calcium ion binding"/>
    <property type="evidence" value="ECO:0007669"/>
    <property type="project" value="InterPro"/>
</dbReference>
<feature type="signal peptide" evidence="1">
    <location>
        <begin position="1"/>
        <end position="31"/>
    </location>
</feature>
<name>A0A8C6KQ62_NOTFU</name>
<keyword evidence="1" id="KW-0732">Signal</keyword>
<dbReference type="PANTHER" id="PTHR12824">
    <property type="entry name" value="GROUP XII SECRETORY PHOSPHOLIPASE A2 FAMILY MEMBER"/>
    <property type="match status" value="1"/>
</dbReference>
<evidence type="ECO:0000313" key="3">
    <source>
        <dbReference type="Proteomes" id="UP000694548"/>
    </source>
</evidence>
<protein>
    <submittedName>
        <fullName evidence="2">Phospholipase A2, group XIIA</fullName>
    </submittedName>
</protein>
<dbReference type="GeneTree" id="ENSGT00390000008798"/>
<reference evidence="2" key="2">
    <citation type="submission" date="2025-08" db="UniProtKB">
        <authorList>
            <consortium name="Ensembl"/>
        </authorList>
    </citation>
    <scope>IDENTIFICATION</scope>
</reference>
<dbReference type="AlphaFoldDB" id="A0A8C6KQ62"/>
<reference evidence="2" key="3">
    <citation type="submission" date="2025-09" db="UniProtKB">
        <authorList>
            <consortium name="Ensembl"/>
        </authorList>
    </citation>
    <scope>IDENTIFICATION</scope>
</reference>
<gene>
    <name evidence="2" type="primary">PLA2G12A</name>
    <name evidence="2" type="synonym">pla2g12a</name>
</gene>
<dbReference type="GO" id="GO:0004623">
    <property type="term" value="F:phospholipase A2 activity"/>
    <property type="evidence" value="ECO:0007669"/>
    <property type="project" value="InterPro"/>
</dbReference>
<dbReference type="InterPro" id="IPR010711">
    <property type="entry name" value="PLA2G12"/>
</dbReference>
<sequence>MCRETRSSSGHVLVLLLLCLLSYGFFTHVCACKPEPETPDWRMTLKTIRNGIHKIDTYLNAALDLFGGDDGLCHYKCSDGYKPVPRPGYKNPPPNGCGSPLFGIQVWEAQARTFTSSPQLAKMNGSYFRSIDIWRVSNLSSRAKEEALRQGSFIYIAHFIRRGNSMCFLGLKRFLKYLELFEYKKASSHILCLEDSFNSYLINSWLCNCPGSCFTRTEISDTYMWQGG</sequence>
<evidence type="ECO:0000256" key="1">
    <source>
        <dbReference type="SAM" id="SignalP"/>
    </source>
</evidence>
<evidence type="ECO:0000313" key="2">
    <source>
        <dbReference type="Ensembl" id="ENSNFUP00015007969.1"/>
    </source>
</evidence>
<feature type="chain" id="PRO_5034229460" evidence="1">
    <location>
        <begin position="32"/>
        <end position="228"/>
    </location>
</feature>
<keyword evidence="3" id="KW-1185">Reference proteome</keyword>
<dbReference type="Proteomes" id="UP000694548">
    <property type="component" value="Chromosome sgr02"/>
</dbReference>
<accession>A0A8C6KQ62</accession>
<proteinExistence type="predicted"/>
<dbReference type="GO" id="GO:0016042">
    <property type="term" value="P:lipid catabolic process"/>
    <property type="evidence" value="ECO:0007669"/>
    <property type="project" value="InterPro"/>
</dbReference>
<reference evidence="2" key="1">
    <citation type="submission" date="2014-08" db="EMBL/GenBank/DDBJ databases">
        <authorList>
            <person name="Senf B."/>
            <person name="Petzold A."/>
            <person name="Downie B.R."/>
            <person name="Koch P."/>
            <person name="Platzer M."/>
        </authorList>
    </citation>
    <scope>NUCLEOTIDE SEQUENCE [LARGE SCALE GENOMIC DNA]</scope>
    <source>
        <strain evidence="2">GRZ</strain>
    </source>
</reference>
<organism evidence="2 3">
    <name type="scientific">Nothobranchius furzeri</name>
    <name type="common">Turquoise killifish</name>
    <dbReference type="NCBI Taxonomy" id="105023"/>
    <lineage>
        <taxon>Eukaryota</taxon>
        <taxon>Metazoa</taxon>
        <taxon>Chordata</taxon>
        <taxon>Craniata</taxon>
        <taxon>Vertebrata</taxon>
        <taxon>Euteleostomi</taxon>
        <taxon>Actinopterygii</taxon>
        <taxon>Neopterygii</taxon>
        <taxon>Teleostei</taxon>
        <taxon>Neoteleostei</taxon>
        <taxon>Acanthomorphata</taxon>
        <taxon>Ovalentaria</taxon>
        <taxon>Atherinomorphae</taxon>
        <taxon>Cyprinodontiformes</taxon>
        <taxon>Nothobranchiidae</taxon>
        <taxon>Nothobranchius</taxon>
    </lineage>
</organism>
<dbReference type="PANTHER" id="PTHR12824:SF7">
    <property type="entry name" value="GROUP XIIA SECRETORY PHOSPHOLIPASE A2"/>
    <property type="match status" value="1"/>
</dbReference>